<name>A0A191ZVH4_9RALS</name>
<sequence>MQASHIVSEHCTRVRTALLNLHRVLVDIERRDYEKVHGRQSAGEFLQVMAYDESMQWLEPLSRLIVMLDEALDEKSTIDVAPHVVAARALELLKLDRERTDSFTSRYLHHFDRSADLAVEHAALVQLLNTVV</sequence>
<dbReference type="EMBL" id="CP016022">
    <property type="protein sequence ID" value="ANJ72087.1"/>
    <property type="molecule type" value="Genomic_DNA"/>
</dbReference>
<organism evidence="1 2">
    <name type="scientific">Ralstonia insidiosa</name>
    <dbReference type="NCBI Taxonomy" id="190721"/>
    <lineage>
        <taxon>Bacteria</taxon>
        <taxon>Pseudomonadati</taxon>
        <taxon>Pseudomonadota</taxon>
        <taxon>Betaproteobacteria</taxon>
        <taxon>Burkholderiales</taxon>
        <taxon>Burkholderiaceae</taxon>
        <taxon>Ralstonia</taxon>
    </lineage>
</organism>
<evidence type="ECO:0000313" key="2">
    <source>
        <dbReference type="Proteomes" id="UP000078572"/>
    </source>
</evidence>
<proteinExistence type="predicted"/>
<dbReference type="Proteomes" id="UP000078572">
    <property type="component" value="Chromosome 1"/>
</dbReference>
<gene>
    <name evidence="1" type="ORF">A9Y76_06250</name>
</gene>
<dbReference type="STRING" id="190721.ACS15_1429"/>
<protein>
    <submittedName>
        <fullName evidence="1">Uncharacterized protein</fullName>
    </submittedName>
</protein>
<accession>A0A191ZVH4</accession>
<evidence type="ECO:0000313" key="1">
    <source>
        <dbReference type="EMBL" id="ANJ72087.1"/>
    </source>
</evidence>
<dbReference type="AlphaFoldDB" id="A0A191ZVH4"/>
<keyword evidence="2" id="KW-1185">Reference proteome</keyword>
<reference evidence="2" key="1">
    <citation type="submission" date="2016-06" db="EMBL/GenBank/DDBJ databases">
        <authorList>
            <person name="Xu Y."/>
            <person name="Nagy A."/>
            <person name="Yan X."/>
            <person name="Kim S.W."/>
            <person name="Haley B."/>
            <person name="Liu N.T."/>
            <person name="Nou X."/>
        </authorList>
    </citation>
    <scope>NUCLEOTIDE SEQUENCE [LARGE SCALE GENOMIC DNA]</scope>
    <source>
        <strain evidence="2">ATCC 49129</strain>
    </source>
</reference>